<dbReference type="InterPro" id="IPR027806">
    <property type="entry name" value="HARBI1_dom"/>
</dbReference>
<reference evidence="6" key="1">
    <citation type="journal article" date="2019" name="Int. J. Syst. Evol. Microbiol.">
        <title>The Global Catalogue of Microorganisms (GCM) 10K type strain sequencing project: providing services to taxonomists for standard genome sequencing and annotation.</title>
        <authorList>
            <consortium name="The Broad Institute Genomics Platform"/>
            <consortium name="The Broad Institute Genome Sequencing Center for Infectious Disease"/>
            <person name="Wu L."/>
            <person name="Ma J."/>
        </authorList>
    </citation>
    <scope>NUCLEOTIDE SEQUENCE [LARGE SCALE GENOMIC DNA]</scope>
    <source>
        <strain evidence="6">JCM 17939</strain>
    </source>
</reference>
<feature type="domain" description="DDE Tnp4" evidence="4">
    <location>
        <begin position="135"/>
        <end position="231"/>
    </location>
</feature>
<comment type="caution">
    <text evidence="5">The sequence shown here is derived from an EMBL/GenBank/DDBJ whole genome shotgun (WGS) entry which is preliminary data.</text>
</comment>
<gene>
    <name evidence="5" type="ORF">GCM10023196_079910</name>
</gene>
<sequence length="246" mass="26794">MYPAVRGVASECRSRGPPRRPRPLPHARATRRPARTLGPWQAPDIHSITRPISLGAFEDAPPPGNRPLLRRHALIGGVAESRTALLPAEPTPEERPATSEGRLWEALHDAPDSQKGFGVISETLSDLLSHWVGDTEHDLRAAQIWGILRALATAGLIVLADKGYTGAGQRIATPYKGRGKPESQKAANRSHACLRGPGERANAQLKSWKILTQLRCCPHRAGHLAKAIHVLQTRQANSWLVRSPCS</sequence>
<comment type="cofactor">
    <cofactor evidence="1">
        <name>a divalent metal cation</name>
        <dbReference type="ChEBI" id="CHEBI:60240"/>
    </cofactor>
</comment>
<feature type="region of interest" description="Disordered" evidence="3">
    <location>
        <begin position="1"/>
        <end position="42"/>
    </location>
</feature>
<evidence type="ECO:0000313" key="5">
    <source>
        <dbReference type="EMBL" id="GAA4635240.1"/>
    </source>
</evidence>
<protein>
    <recommendedName>
        <fullName evidence="4">DDE Tnp4 domain-containing protein</fullName>
    </recommendedName>
</protein>
<dbReference type="Pfam" id="PF13359">
    <property type="entry name" value="DDE_Tnp_4"/>
    <property type="match status" value="1"/>
</dbReference>
<dbReference type="Proteomes" id="UP001501442">
    <property type="component" value="Unassembled WGS sequence"/>
</dbReference>
<evidence type="ECO:0000256" key="3">
    <source>
        <dbReference type="SAM" id="MobiDB-lite"/>
    </source>
</evidence>
<evidence type="ECO:0000259" key="4">
    <source>
        <dbReference type="Pfam" id="PF13359"/>
    </source>
</evidence>
<evidence type="ECO:0000313" key="6">
    <source>
        <dbReference type="Proteomes" id="UP001501442"/>
    </source>
</evidence>
<accession>A0ABP8UM57</accession>
<keyword evidence="6" id="KW-1185">Reference proteome</keyword>
<name>A0ABP8UM57_9ACTN</name>
<proteinExistence type="predicted"/>
<organism evidence="5 6">
    <name type="scientific">Actinoallomurus vinaceus</name>
    <dbReference type="NCBI Taxonomy" id="1080074"/>
    <lineage>
        <taxon>Bacteria</taxon>
        <taxon>Bacillati</taxon>
        <taxon>Actinomycetota</taxon>
        <taxon>Actinomycetes</taxon>
        <taxon>Streptosporangiales</taxon>
        <taxon>Thermomonosporaceae</taxon>
        <taxon>Actinoallomurus</taxon>
    </lineage>
</organism>
<evidence type="ECO:0000256" key="2">
    <source>
        <dbReference type="ARBA" id="ARBA00022723"/>
    </source>
</evidence>
<dbReference type="EMBL" id="BAABHK010000015">
    <property type="protein sequence ID" value="GAA4635240.1"/>
    <property type="molecule type" value="Genomic_DNA"/>
</dbReference>
<feature type="compositionally biased region" description="Basic residues" evidence="3">
    <location>
        <begin position="16"/>
        <end position="34"/>
    </location>
</feature>
<evidence type="ECO:0000256" key="1">
    <source>
        <dbReference type="ARBA" id="ARBA00001968"/>
    </source>
</evidence>
<keyword evidence="2" id="KW-0479">Metal-binding</keyword>